<evidence type="ECO:0000313" key="7">
    <source>
        <dbReference type="EMBL" id="GEO88587.1"/>
    </source>
</evidence>
<evidence type="ECO:0000313" key="8">
    <source>
        <dbReference type="Proteomes" id="UP000321769"/>
    </source>
</evidence>
<proteinExistence type="predicted"/>
<accession>A0A512HT20</accession>
<dbReference type="SUPFAM" id="SSF46689">
    <property type="entry name" value="Homeodomain-like"/>
    <property type="match status" value="1"/>
</dbReference>
<feature type="DNA-binding region" description="H-T-H motif" evidence="5">
    <location>
        <begin position="36"/>
        <end position="55"/>
    </location>
</feature>
<evidence type="ECO:0000256" key="3">
    <source>
        <dbReference type="ARBA" id="ARBA00023125"/>
    </source>
</evidence>
<gene>
    <name evidence="7" type="ORF">AFL01nite_09140</name>
</gene>
<dbReference type="Proteomes" id="UP000321769">
    <property type="component" value="Unassembled WGS sequence"/>
</dbReference>
<feature type="domain" description="HTH tetR-type" evidence="6">
    <location>
        <begin position="13"/>
        <end position="73"/>
    </location>
</feature>
<sequence length="205" mass="22475">MAETRVSRAERQRQTRERLIEVAREMFLAVGYAGTSLDKVAVEAGFSKGAVYSNFAGKEELCMAALDVIHAEKIRLVQQVFTEETSLEARLKSFVEWSRSGLGEPQWTALEVEFAAVARHNPWVASELVKRHREVRRLIGQLISATIEEADLETTIPVEHVATALLALGAGLGGLRALDPKVDPDVFGVVLAGLVRPRRGTDGAQ</sequence>
<protein>
    <submittedName>
        <fullName evidence="7">TetR family transcriptional regulator</fullName>
    </submittedName>
</protein>
<dbReference type="PANTHER" id="PTHR30055">
    <property type="entry name" value="HTH-TYPE TRANSCRIPTIONAL REGULATOR RUTR"/>
    <property type="match status" value="1"/>
</dbReference>
<dbReference type="InterPro" id="IPR009057">
    <property type="entry name" value="Homeodomain-like_sf"/>
</dbReference>
<dbReference type="InterPro" id="IPR036271">
    <property type="entry name" value="Tet_transcr_reg_TetR-rel_C_sf"/>
</dbReference>
<name>A0A512HT20_9ACTN</name>
<evidence type="ECO:0000256" key="5">
    <source>
        <dbReference type="PROSITE-ProRule" id="PRU00335"/>
    </source>
</evidence>
<dbReference type="InterPro" id="IPR050109">
    <property type="entry name" value="HTH-type_TetR-like_transc_reg"/>
</dbReference>
<keyword evidence="1" id="KW-0678">Repressor</keyword>
<dbReference type="InterPro" id="IPR039538">
    <property type="entry name" value="BetI_C"/>
</dbReference>
<evidence type="ECO:0000256" key="2">
    <source>
        <dbReference type="ARBA" id="ARBA00023015"/>
    </source>
</evidence>
<keyword evidence="4" id="KW-0804">Transcription</keyword>
<dbReference type="InterPro" id="IPR001647">
    <property type="entry name" value="HTH_TetR"/>
</dbReference>
<dbReference type="PRINTS" id="PR00455">
    <property type="entry name" value="HTHTETR"/>
</dbReference>
<evidence type="ECO:0000256" key="4">
    <source>
        <dbReference type="ARBA" id="ARBA00023163"/>
    </source>
</evidence>
<keyword evidence="8" id="KW-1185">Reference proteome</keyword>
<reference evidence="7 8" key="1">
    <citation type="submission" date="2019-07" db="EMBL/GenBank/DDBJ databases">
        <title>Whole genome shotgun sequence of Aeromicrobium flavum NBRC 107625.</title>
        <authorList>
            <person name="Hosoyama A."/>
            <person name="Uohara A."/>
            <person name="Ohji S."/>
            <person name="Ichikawa N."/>
        </authorList>
    </citation>
    <scope>NUCLEOTIDE SEQUENCE [LARGE SCALE GENOMIC DNA]</scope>
    <source>
        <strain evidence="7 8">NBRC 107625</strain>
    </source>
</reference>
<evidence type="ECO:0000259" key="6">
    <source>
        <dbReference type="PROSITE" id="PS50977"/>
    </source>
</evidence>
<evidence type="ECO:0000256" key="1">
    <source>
        <dbReference type="ARBA" id="ARBA00022491"/>
    </source>
</evidence>
<comment type="caution">
    <text evidence="7">The sequence shown here is derived from an EMBL/GenBank/DDBJ whole genome shotgun (WGS) entry which is preliminary data.</text>
</comment>
<dbReference type="PANTHER" id="PTHR30055:SF234">
    <property type="entry name" value="HTH-TYPE TRANSCRIPTIONAL REGULATOR BETI"/>
    <property type="match status" value="1"/>
</dbReference>
<dbReference type="AlphaFoldDB" id="A0A512HT20"/>
<dbReference type="RefSeq" id="WP_246119582.1">
    <property type="nucleotide sequence ID" value="NZ_BAAAYQ010000005.1"/>
</dbReference>
<dbReference type="GO" id="GO:0003700">
    <property type="term" value="F:DNA-binding transcription factor activity"/>
    <property type="evidence" value="ECO:0007669"/>
    <property type="project" value="TreeGrafter"/>
</dbReference>
<organism evidence="7 8">
    <name type="scientific">Aeromicrobium flavum</name>
    <dbReference type="NCBI Taxonomy" id="416568"/>
    <lineage>
        <taxon>Bacteria</taxon>
        <taxon>Bacillati</taxon>
        <taxon>Actinomycetota</taxon>
        <taxon>Actinomycetes</taxon>
        <taxon>Propionibacteriales</taxon>
        <taxon>Nocardioidaceae</taxon>
        <taxon>Aeromicrobium</taxon>
    </lineage>
</organism>
<dbReference type="SUPFAM" id="SSF48498">
    <property type="entry name" value="Tetracyclin repressor-like, C-terminal domain"/>
    <property type="match status" value="1"/>
</dbReference>
<keyword evidence="2" id="KW-0805">Transcription regulation</keyword>
<dbReference type="Pfam" id="PF13977">
    <property type="entry name" value="TetR_C_6"/>
    <property type="match status" value="1"/>
</dbReference>
<dbReference type="GO" id="GO:0000976">
    <property type="term" value="F:transcription cis-regulatory region binding"/>
    <property type="evidence" value="ECO:0007669"/>
    <property type="project" value="TreeGrafter"/>
</dbReference>
<dbReference type="PROSITE" id="PS50977">
    <property type="entry name" value="HTH_TETR_2"/>
    <property type="match status" value="1"/>
</dbReference>
<dbReference type="Pfam" id="PF00440">
    <property type="entry name" value="TetR_N"/>
    <property type="match status" value="1"/>
</dbReference>
<dbReference type="Gene3D" id="1.10.357.10">
    <property type="entry name" value="Tetracycline Repressor, domain 2"/>
    <property type="match status" value="1"/>
</dbReference>
<dbReference type="EMBL" id="BJZQ01000003">
    <property type="protein sequence ID" value="GEO88587.1"/>
    <property type="molecule type" value="Genomic_DNA"/>
</dbReference>
<keyword evidence="3 5" id="KW-0238">DNA-binding</keyword>